<evidence type="ECO:0008006" key="6">
    <source>
        <dbReference type="Google" id="ProtNLM"/>
    </source>
</evidence>
<accession>A0AAQ3L3S5</accession>
<evidence type="ECO:0000313" key="5">
    <source>
        <dbReference type="Proteomes" id="UP001327560"/>
    </source>
</evidence>
<evidence type="ECO:0000256" key="1">
    <source>
        <dbReference type="SAM" id="Coils"/>
    </source>
</evidence>
<sequence length="670" mass="74636">MSSSSNGSSSSSISSSSSSNISATVFFLKSNACHCTLHFATTPQLPIELLLGTSAAPFFKHLLLVALSLSWRERDLLCLWMRRAAAAEAKEGVGRCAATDLSSNRNCRARALIQWYDCNHGDQVLSHKNNLFSNCYARVERLQKQLQEEIDLHVALANAMAQNADPLLNSPSKVPDKIQELIQNIITLEITVSNLEKDLVTLHLRLCNERIERHIAEAHLGSSPEPPSASSVCLLETHTSSSSVSKFELTQIACTMQKDDCADSQLITDNIVVECCPEEEMLRSCNADDEGIEMDASVQKSDEIELKNTFPTDDLSNYPNKLSEEMVRCMRNIFLCLSGSSDSPLEVSSSEGFQSSPVEQLSSSSFMSFSGFSQMTSLFQSPDEIHQMDKEGSQTKFFDPYGVNSKMNWGNIGCYLLAAEVSWMSIGMAQLQYAAEALKGFRFLVEQLSNVNPACMSHNQKLAFWINVYNALMMHAYLAFGVPSNDIKLFSLMQKASYTIGGQSFSAADIEYVILKMKTPVQRRQLAQCLALHKFKISEEHKEYSVDRTEPLAVFALSCGMYSSPAVRIFTADNVQEELQTSMRDYIQASIGLSDKGKLLVPELLHSFAKGVVEDSLLVDWICRYLSPDQVTVVRDSKPQWKQRLLGVRSFSVIPFDSSFRYLFLPDKTS</sequence>
<evidence type="ECO:0000259" key="3">
    <source>
        <dbReference type="Pfam" id="PF14389"/>
    </source>
</evidence>
<dbReference type="PANTHER" id="PTHR23054">
    <property type="entry name" value="TERNARY COMPLEX FACTOR MIP1, LEUCINE-ZIPPER-RELATED"/>
    <property type="match status" value="1"/>
</dbReference>
<reference evidence="4 5" key="1">
    <citation type="submission" date="2023-10" db="EMBL/GenBank/DDBJ databases">
        <title>Chromosome-scale genome assembly provides insights into flower coloration mechanisms of Canna indica.</title>
        <authorList>
            <person name="Li C."/>
        </authorList>
    </citation>
    <scope>NUCLEOTIDE SEQUENCE [LARGE SCALE GENOMIC DNA]</scope>
    <source>
        <tissue evidence="4">Flower</tissue>
    </source>
</reference>
<gene>
    <name evidence="4" type="ORF">Cni_G28611</name>
</gene>
<feature type="coiled-coil region" evidence="1">
    <location>
        <begin position="139"/>
        <end position="198"/>
    </location>
</feature>
<dbReference type="PANTHER" id="PTHR23054:SF61">
    <property type="entry name" value="OS02G0153000 PROTEIN"/>
    <property type="match status" value="1"/>
</dbReference>
<dbReference type="AlphaFoldDB" id="A0AAQ3L3S5"/>
<protein>
    <recommendedName>
        <fullName evidence="6">DUF547 domain-containing protein</fullName>
    </recommendedName>
</protein>
<dbReference type="Proteomes" id="UP001327560">
    <property type="component" value="Chromosome 9"/>
</dbReference>
<dbReference type="InterPro" id="IPR025757">
    <property type="entry name" value="MIP1_Leuzipper"/>
</dbReference>
<evidence type="ECO:0000313" key="4">
    <source>
        <dbReference type="EMBL" id="WOL19809.1"/>
    </source>
</evidence>
<dbReference type="InterPro" id="IPR006869">
    <property type="entry name" value="DUF547"/>
</dbReference>
<organism evidence="4 5">
    <name type="scientific">Canna indica</name>
    <name type="common">Indian-shot</name>
    <dbReference type="NCBI Taxonomy" id="4628"/>
    <lineage>
        <taxon>Eukaryota</taxon>
        <taxon>Viridiplantae</taxon>
        <taxon>Streptophyta</taxon>
        <taxon>Embryophyta</taxon>
        <taxon>Tracheophyta</taxon>
        <taxon>Spermatophyta</taxon>
        <taxon>Magnoliopsida</taxon>
        <taxon>Liliopsida</taxon>
        <taxon>Zingiberales</taxon>
        <taxon>Cannaceae</taxon>
        <taxon>Canna</taxon>
    </lineage>
</organism>
<evidence type="ECO:0000259" key="2">
    <source>
        <dbReference type="Pfam" id="PF04784"/>
    </source>
</evidence>
<keyword evidence="5" id="KW-1185">Reference proteome</keyword>
<dbReference type="Pfam" id="PF04784">
    <property type="entry name" value="DUF547"/>
    <property type="match status" value="1"/>
</dbReference>
<name>A0AAQ3L3S5_9LILI</name>
<feature type="domain" description="DUF547" evidence="2">
    <location>
        <begin position="455"/>
        <end position="587"/>
    </location>
</feature>
<dbReference type="Pfam" id="PF14389">
    <property type="entry name" value="Lzipper-MIP1"/>
    <property type="match status" value="1"/>
</dbReference>
<feature type="domain" description="Ternary complex factor MIP1 leucine-zipper" evidence="3">
    <location>
        <begin position="139"/>
        <end position="209"/>
    </location>
</feature>
<keyword evidence="1" id="KW-0175">Coiled coil</keyword>
<dbReference type="EMBL" id="CP136898">
    <property type="protein sequence ID" value="WOL19809.1"/>
    <property type="molecule type" value="Genomic_DNA"/>
</dbReference>
<proteinExistence type="predicted"/>